<dbReference type="InterPro" id="IPR037185">
    <property type="entry name" value="EmrE-like"/>
</dbReference>
<dbReference type="GO" id="GO:0005886">
    <property type="term" value="C:plasma membrane"/>
    <property type="evidence" value="ECO:0007669"/>
    <property type="project" value="UniProtKB-SubCell"/>
</dbReference>
<evidence type="ECO:0000256" key="4">
    <source>
        <dbReference type="ARBA" id="ARBA00023136"/>
    </source>
</evidence>
<comment type="caution">
    <text evidence="6">The sequence shown here is derived from an EMBL/GenBank/DDBJ whole genome shotgun (WGS) entry which is preliminary data.</text>
</comment>
<evidence type="ECO:0000256" key="2">
    <source>
        <dbReference type="ARBA" id="ARBA00022692"/>
    </source>
</evidence>
<organism evidence="6 7">
    <name type="scientific">Pseudomonas duriflava</name>
    <dbReference type="NCBI Taxonomy" id="459528"/>
    <lineage>
        <taxon>Bacteria</taxon>
        <taxon>Pseudomonadati</taxon>
        <taxon>Pseudomonadota</taxon>
        <taxon>Gammaproteobacteria</taxon>
        <taxon>Pseudomonadales</taxon>
        <taxon>Pseudomonadaceae</taxon>
        <taxon>Pseudomonas</taxon>
    </lineage>
</organism>
<evidence type="ECO:0000256" key="5">
    <source>
        <dbReference type="HAMAP-Rule" id="MF_00010"/>
    </source>
</evidence>
<dbReference type="SUPFAM" id="SSF103481">
    <property type="entry name" value="Multidrug resistance efflux transporter EmrE"/>
    <property type="match status" value="1"/>
</dbReference>
<reference evidence="6 7" key="1">
    <citation type="journal article" date="2015" name="Stand. Genomic Sci.">
        <title>Genomic Encyclopedia of Bacterial and Archaeal Type Strains, Phase III: the genomes of soil and plant-associated and newly described type strains.</title>
        <authorList>
            <person name="Whitman W.B."/>
            <person name="Woyke T."/>
            <person name="Klenk H.P."/>
            <person name="Zhou Y."/>
            <person name="Lilburn T.G."/>
            <person name="Beck B.J."/>
            <person name="De Vos P."/>
            <person name="Vandamme P."/>
            <person name="Eisen J.A."/>
            <person name="Garrity G."/>
            <person name="Hugenholtz P."/>
            <person name="Kyrpides N.C."/>
        </authorList>
    </citation>
    <scope>NUCLEOTIDE SEQUENCE [LARGE SCALE GENOMIC DNA]</scope>
    <source>
        <strain evidence="6 7">CGMCC 1.6858</strain>
    </source>
</reference>
<dbReference type="EMBL" id="VLKY01000004">
    <property type="protein sequence ID" value="TWI55675.1"/>
    <property type="molecule type" value="Genomic_DNA"/>
</dbReference>
<evidence type="ECO:0000313" key="7">
    <source>
        <dbReference type="Proteomes" id="UP000316905"/>
    </source>
</evidence>
<evidence type="ECO:0000256" key="1">
    <source>
        <dbReference type="ARBA" id="ARBA00022475"/>
    </source>
</evidence>
<proteinExistence type="inferred from homology"/>
<comment type="similarity">
    <text evidence="5">Belongs to the UPF0060 family.</text>
</comment>
<gene>
    <name evidence="6" type="ORF">IQ22_01608</name>
</gene>
<sequence>MLNYLWFTLAAVFEIAGCYTFWLWLRLEKSPLWLLPGMISLACFALVLTRVEAAYAGRAYAAYGGIYIVASLFWLGLVEKTRPGWTDLAGAALCLLGVGLLVIGPRFSSQ</sequence>
<feature type="transmembrane region" description="Helical" evidence="5">
    <location>
        <begin position="60"/>
        <end position="78"/>
    </location>
</feature>
<keyword evidence="1 5" id="KW-1003">Cell membrane</keyword>
<keyword evidence="2 5" id="KW-0812">Transmembrane</keyword>
<evidence type="ECO:0000313" key="6">
    <source>
        <dbReference type="EMBL" id="TWI55675.1"/>
    </source>
</evidence>
<dbReference type="Pfam" id="PF02694">
    <property type="entry name" value="UPF0060"/>
    <property type="match status" value="1"/>
</dbReference>
<comment type="subcellular location">
    <subcellularLocation>
        <location evidence="5">Cell membrane</location>
        <topology evidence="5">Multi-pass membrane protein</topology>
    </subcellularLocation>
</comment>
<keyword evidence="7" id="KW-1185">Reference proteome</keyword>
<feature type="transmembrane region" description="Helical" evidence="5">
    <location>
        <begin position="6"/>
        <end position="25"/>
    </location>
</feature>
<dbReference type="HAMAP" id="MF_00010">
    <property type="entry name" value="UPF0060"/>
    <property type="match status" value="1"/>
</dbReference>
<dbReference type="Proteomes" id="UP000316905">
    <property type="component" value="Unassembled WGS sequence"/>
</dbReference>
<dbReference type="InterPro" id="IPR003844">
    <property type="entry name" value="UPF0060"/>
</dbReference>
<dbReference type="RefSeq" id="WP_145140564.1">
    <property type="nucleotide sequence ID" value="NZ_VLKY01000004.1"/>
</dbReference>
<dbReference type="PANTHER" id="PTHR36116">
    <property type="entry name" value="UPF0060 MEMBRANE PROTEIN YNFA"/>
    <property type="match status" value="1"/>
</dbReference>
<dbReference type="OrthoDB" id="123240at2"/>
<accession>A0A562QG00</accession>
<protein>
    <submittedName>
        <fullName evidence="6">Small multidrug resistance family-3 protein</fullName>
    </submittedName>
</protein>
<dbReference type="NCBIfam" id="NF002586">
    <property type="entry name" value="PRK02237.1"/>
    <property type="match status" value="1"/>
</dbReference>
<keyword evidence="4 5" id="KW-0472">Membrane</keyword>
<dbReference type="AlphaFoldDB" id="A0A562QG00"/>
<dbReference type="PANTHER" id="PTHR36116:SF1">
    <property type="entry name" value="UPF0060 MEMBRANE PROTEIN YNFA"/>
    <property type="match status" value="1"/>
</dbReference>
<evidence type="ECO:0000256" key="3">
    <source>
        <dbReference type="ARBA" id="ARBA00022989"/>
    </source>
</evidence>
<feature type="transmembrane region" description="Helical" evidence="5">
    <location>
        <begin position="32"/>
        <end position="48"/>
    </location>
</feature>
<feature type="transmembrane region" description="Helical" evidence="5">
    <location>
        <begin position="85"/>
        <end position="104"/>
    </location>
</feature>
<name>A0A562QG00_9PSED</name>
<keyword evidence="3 5" id="KW-1133">Transmembrane helix</keyword>